<evidence type="ECO:0000313" key="8">
    <source>
        <dbReference type="Proteomes" id="UP001345219"/>
    </source>
</evidence>
<comment type="caution">
    <text evidence="7">The sequence shown here is derived from an EMBL/GenBank/DDBJ whole genome shotgun (WGS) entry which is preliminary data.</text>
</comment>
<reference evidence="7 8" key="1">
    <citation type="journal article" date="2023" name="Hortic Res">
        <title>Pangenome of water caltrop reveals structural variations and asymmetric subgenome divergence after allopolyploidization.</title>
        <authorList>
            <person name="Zhang X."/>
            <person name="Chen Y."/>
            <person name="Wang L."/>
            <person name="Yuan Y."/>
            <person name="Fang M."/>
            <person name="Shi L."/>
            <person name="Lu R."/>
            <person name="Comes H.P."/>
            <person name="Ma Y."/>
            <person name="Chen Y."/>
            <person name="Huang G."/>
            <person name="Zhou Y."/>
            <person name="Zheng Z."/>
            <person name="Qiu Y."/>
        </authorList>
    </citation>
    <scope>NUCLEOTIDE SEQUENCE [LARGE SCALE GENOMIC DNA]</scope>
    <source>
        <tissue evidence="7">Roots</tissue>
    </source>
</reference>
<dbReference type="PIRSF" id="PIRSF011771">
    <property type="entry name" value="RMS1_SET"/>
    <property type="match status" value="1"/>
</dbReference>
<dbReference type="InterPro" id="IPR036464">
    <property type="entry name" value="Rubisco_LSMT_subst-bd_sf"/>
</dbReference>
<dbReference type="PANTHER" id="PTHR13271:SF34">
    <property type="entry name" value="N-LYSINE METHYLTRANSFERASE SETD6"/>
    <property type="match status" value="1"/>
</dbReference>
<dbReference type="EC" id="2.1.1.-" evidence="4"/>
<dbReference type="GO" id="GO:0016279">
    <property type="term" value="F:protein-lysine N-methyltransferase activity"/>
    <property type="evidence" value="ECO:0007669"/>
    <property type="project" value="UniProtKB-UniRule"/>
</dbReference>
<evidence type="ECO:0000256" key="4">
    <source>
        <dbReference type="PIRNR" id="PIRNR011771"/>
    </source>
</evidence>
<dbReference type="InterPro" id="IPR050600">
    <property type="entry name" value="SETD3_SETD6_MTase"/>
</dbReference>
<dbReference type="CDD" id="cd10527">
    <property type="entry name" value="SET_LSMT"/>
    <property type="match status" value="1"/>
</dbReference>
<evidence type="ECO:0000256" key="2">
    <source>
        <dbReference type="ARBA" id="ARBA00022679"/>
    </source>
</evidence>
<evidence type="ECO:0000256" key="3">
    <source>
        <dbReference type="ARBA" id="ARBA00022691"/>
    </source>
</evidence>
<dbReference type="Proteomes" id="UP001345219">
    <property type="component" value="Chromosome 16"/>
</dbReference>
<dbReference type="PANTHER" id="PTHR13271">
    <property type="entry name" value="UNCHARACTERIZED PUTATIVE METHYLTRANSFERASE"/>
    <property type="match status" value="1"/>
</dbReference>
<dbReference type="GO" id="GO:0005634">
    <property type="term" value="C:nucleus"/>
    <property type="evidence" value="ECO:0007669"/>
    <property type="project" value="UniProtKB-SubCell"/>
</dbReference>
<feature type="region of interest" description="Disordered" evidence="5">
    <location>
        <begin position="228"/>
        <end position="273"/>
    </location>
</feature>
<dbReference type="Gene3D" id="3.90.1420.10">
    <property type="entry name" value="Rubisco LSMT, substrate-binding domain"/>
    <property type="match status" value="1"/>
</dbReference>
<keyword evidence="2 4" id="KW-0808">Transferase</keyword>
<name>A0AAN7PSH1_9MYRT</name>
<dbReference type="SUPFAM" id="SSF82199">
    <property type="entry name" value="SET domain"/>
    <property type="match status" value="2"/>
</dbReference>
<proteinExistence type="inferred from homology"/>
<dbReference type="GO" id="GO:0032259">
    <property type="term" value="P:methylation"/>
    <property type="evidence" value="ECO:0007669"/>
    <property type="project" value="UniProtKB-KW"/>
</dbReference>
<dbReference type="AlphaFoldDB" id="A0AAN7PSH1"/>
<dbReference type="InterPro" id="IPR046341">
    <property type="entry name" value="SET_dom_sf"/>
</dbReference>
<evidence type="ECO:0000256" key="1">
    <source>
        <dbReference type="ARBA" id="ARBA00022603"/>
    </source>
</evidence>
<dbReference type="PROSITE" id="PS50280">
    <property type="entry name" value="SET"/>
    <property type="match status" value="1"/>
</dbReference>
<gene>
    <name evidence="7" type="ORF">SAY87_021859</name>
</gene>
<evidence type="ECO:0000313" key="7">
    <source>
        <dbReference type="EMBL" id="KAK4753061.1"/>
    </source>
</evidence>
<organism evidence="7 8">
    <name type="scientific">Trapa incisa</name>
    <dbReference type="NCBI Taxonomy" id="236973"/>
    <lineage>
        <taxon>Eukaryota</taxon>
        <taxon>Viridiplantae</taxon>
        <taxon>Streptophyta</taxon>
        <taxon>Embryophyta</taxon>
        <taxon>Tracheophyta</taxon>
        <taxon>Spermatophyta</taxon>
        <taxon>Magnoliopsida</taxon>
        <taxon>eudicotyledons</taxon>
        <taxon>Gunneridae</taxon>
        <taxon>Pentapetalae</taxon>
        <taxon>rosids</taxon>
        <taxon>malvids</taxon>
        <taxon>Myrtales</taxon>
        <taxon>Lythraceae</taxon>
        <taxon>Trapa</taxon>
    </lineage>
</organism>
<keyword evidence="1 4" id="KW-0489">Methyltransferase</keyword>
<comment type="function">
    <text evidence="4">Protein-lysine N-methyltransferase.</text>
</comment>
<dbReference type="EMBL" id="JAXIOK010000016">
    <property type="protein sequence ID" value="KAK4753061.1"/>
    <property type="molecule type" value="Genomic_DNA"/>
</dbReference>
<evidence type="ECO:0000256" key="5">
    <source>
        <dbReference type="SAM" id="MobiDB-lite"/>
    </source>
</evidence>
<evidence type="ECO:0000259" key="6">
    <source>
        <dbReference type="PROSITE" id="PS50280"/>
    </source>
</evidence>
<keyword evidence="4" id="KW-0539">Nucleus</keyword>
<dbReference type="InterPro" id="IPR001214">
    <property type="entry name" value="SET_dom"/>
</dbReference>
<dbReference type="Gene3D" id="3.90.1410.10">
    <property type="entry name" value="set domain protein methyltransferase, domain 1"/>
    <property type="match status" value="1"/>
</dbReference>
<feature type="domain" description="SET" evidence="6">
    <location>
        <begin position="31"/>
        <end position="302"/>
    </location>
</feature>
<dbReference type="SUPFAM" id="SSF81822">
    <property type="entry name" value="RuBisCo LSMT C-terminal, substrate-binding domain"/>
    <property type="match status" value="1"/>
</dbReference>
<comment type="similarity">
    <text evidence="4">Belongs to the class V-like SAM-binding methyltransferase superfamily. Histone-lysine methyltransferase family. SETD6 subfamily.</text>
</comment>
<comment type="subcellular location">
    <subcellularLocation>
        <location evidence="4">Nucleus</location>
    </subcellularLocation>
</comment>
<accession>A0AAN7PSH1</accession>
<keyword evidence="3 4" id="KW-0949">S-adenosyl-L-methionine</keyword>
<protein>
    <recommendedName>
        <fullName evidence="4">N-lysine methyltransferase</fullName>
        <ecNumber evidence="4">2.1.1.-</ecNumber>
    </recommendedName>
</protein>
<keyword evidence="8" id="KW-1185">Reference proteome</keyword>
<sequence>MHAATASKTMASGAGSNSRRLRAFKRWMKWQSVEYSDALELTDSLDDGVTVRAVRDLKEGDVVATIPKSACLTVRTSGASEMIEAAGLDGCLGLSVALMFERSLGGESPWAGYLQLLPPQEPLPLTWTLSDVDLLLCGTELHRTVKEDRALIYEDWKECILPLLDSSLPGSSELNPDFFGVDQYLSARSLIASRSFAIDEYHGSGMVPLADLFNHKTGAEDVHFTNVSSYSESDDSDVDDNQSTDSLGEEDSTNSPTQNIAENMFNGHSEDGIPASEVDPTVLQMIMVKNVKAGIEVFNTYGSVGNAALLHRYGFTEENNPYDIVNIDLELVLQWSSSSFSSRHTRARIALWRRLGYSACESQGTEYYEISFGGEPQLELLILLYIILLPEDEYHPLDLAVSKGNGSISKVNHQNSTCIEQMARAMSEDLVLTEGVSNALLTLADMRESLYGNAIQDDMEALSRCCRIQDRKMYHSLMLRISERRILGKLRCYASARVASLKTTKAPQRKRLKRK</sequence>
<feature type="compositionally biased region" description="Acidic residues" evidence="5">
    <location>
        <begin position="232"/>
        <end position="252"/>
    </location>
</feature>
<dbReference type="InterPro" id="IPR011383">
    <property type="entry name" value="N-lys_methylase_SETD6"/>
</dbReference>